<evidence type="ECO:0000313" key="1">
    <source>
        <dbReference type="EMBL" id="KAI3788207.1"/>
    </source>
</evidence>
<reference evidence="1 2" key="2">
    <citation type="journal article" date="2022" name="Mol. Ecol. Resour.">
        <title>The genomes of chicory, endive, great burdock and yacon provide insights into Asteraceae paleo-polyploidization history and plant inulin production.</title>
        <authorList>
            <person name="Fan W."/>
            <person name="Wang S."/>
            <person name="Wang H."/>
            <person name="Wang A."/>
            <person name="Jiang F."/>
            <person name="Liu H."/>
            <person name="Zhao H."/>
            <person name="Xu D."/>
            <person name="Zhang Y."/>
        </authorList>
    </citation>
    <scope>NUCLEOTIDE SEQUENCE [LARGE SCALE GENOMIC DNA]</scope>
    <source>
        <strain evidence="2">cv. Punajuju</strain>
        <tissue evidence="1">Leaves</tissue>
    </source>
</reference>
<dbReference type="Proteomes" id="UP001055811">
    <property type="component" value="Linkage Group LG01"/>
</dbReference>
<gene>
    <name evidence="1" type="ORF">L2E82_00945</name>
</gene>
<dbReference type="EMBL" id="CM042009">
    <property type="protein sequence ID" value="KAI3788207.1"/>
    <property type="molecule type" value="Genomic_DNA"/>
</dbReference>
<name>A0ACB9GY03_CICIN</name>
<evidence type="ECO:0000313" key="2">
    <source>
        <dbReference type="Proteomes" id="UP001055811"/>
    </source>
</evidence>
<proteinExistence type="predicted"/>
<sequence>MIQSYLSLSLTMKLQDEIIYRSLMFNNFRVPMHKRRRQVLFLILSGLKNDGFGSVGLHTDSTVDHSLILNPAHRPHQIRCYYNHHTAILLSPSPSTSPLVTLRQKRRRSLKKIKVSLDMDVDKAPDNPKNVEPDSETVTNVESIKISSPDTTVSSVDMIYTRSETSAISEVVAAKAAGIELSHDMLGGDNIRLYVRPGNGSCPRTMDLVQSSLFRRYVCDMPERVFHQEVVVKVFINMFSWYNLNIQKEEACKQLVKLFIKVKLLPNGDYIQKEAALWIAFKPK</sequence>
<reference evidence="2" key="1">
    <citation type="journal article" date="2022" name="Mol. Ecol. Resour.">
        <title>The genomes of chicory, endive, great burdock and yacon provide insights into Asteraceae palaeo-polyploidization history and plant inulin production.</title>
        <authorList>
            <person name="Fan W."/>
            <person name="Wang S."/>
            <person name="Wang H."/>
            <person name="Wang A."/>
            <person name="Jiang F."/>
            <person name="Liu H."/>
            <person name="Zhao H."/>
            <person name="Xu D."/>
            <person name="Zhang Y."/>
        </authorList>
    </citation>
    <scope>NUCLEOTIDE SEQUENCE [LARGE SCALE GENOMIC DNA]</scope>
    <source>
        <strain evidence="2">cv. Punajuju</strain>
    </source>
</reference>
<comment type="caution">
    <text evidence="1">The sequence shown here is derived from an EMBL/GenBank/DDBJ whole genome shotgun (WGS) entry which is preliminary data.</text>
</comment>
<keyword evidence="2" id="KW-1185">Reference proteome</keyword>
<protein>
    <submittedName>
        <fullName evidence="1">Uncharacterized protein</fullName>
    </submittedName>
</protein>
<accession>A0ACB9GY03</accession>
<organism evidence="1 2">
    <name type="scientific">Cichorium intybus</name>
    <name type="common">Chicory</name>
    <dbReference type="NCBI Taxonomy" id="13427"/>
    <lineage>
        <taxon>Eukaryota</taxon>
        <taxon>Viridiplantae</taxon>
        <taxon>Streptophyta</taxon>
        <taxon>Embryophyta</taxon>
        <taxon>Tracheophyta</taxon>
        <taxon>Spermatophyta</taxon>
        <taxon>Magnoliopsida</taxon>
        <taxon>eudicotyledons</taxon>
        <taxon>Gunneridae</taxon>
        <taxon>Pentapetalae</taxon>
        <taxon>asterids</taxon>
        <taxon>campanulids</taxon>
        <taxon>Asterales</taxon>
        <taxon>Asteraceae</taxon>
        <taxon>Cichorioideae</taxon>
        <taxon>Cichorieae</taxon>
        <taxon>Cichoriinae</taxon>
        <taxon>Cichorium</taxon>
    </lineage>
</organism>